<organism evidence="1">
    <name type="scientific">Pseudomonas sp. Hg7Tf</name>
    <dbReference type="NCBI Taxonomy" id="3236988"/>
    <lineage>
        <taxon>Bacteria</taxon>
        <taxon>Pseudomonadati</taxon>
        <taxon>Pseudomonadota</taxon>
        <taxon>Gammaproteobacteria</taxon>
        <taxon>Pseudomonadales</taxon>
        <taxon>Pseudomonadaceae</taxon>
        <taxon>Pseudomonas</taxon>
    </lineage>
</organism>
<accession>A0AB39I5X2</accession>
<gene>
    <name evidence="1" type="ORF">AB4Y39_01155</name>
</gene>
<dbReference type="InterPro" id="IPR032720">
    <property type="entry name" value="Cys_rich_CWC"/>
</dbReference>
<dbReference type="Pfam" id="PF14375">
    <property type="entry name" value="Cys_rich_CWC"/>
    <property type="match status" value="1"/>
</dbReference>
<sequence>MNDPQCCPACGASNRCSLADPRTAAQACWCYSVSIAPEVLETLPAEQRNKACLCPACAQVLEQLQAANSVSAG</sequence>
<proteinExistence type="predicted"/>
<name>A0AB39I5X2_9PSED</name>
<evidence type="ECO:0000313" key="1">
    <source>
        <dbReference type="EMBL" id="XDK37333.1"/>
    </source>
</evidence>
<dbReference type="EMBL" id="CP162607">
    <property type="protein sequence ID" value="XDK37333.1"/>
    <property type="molecule type" value="Genomic_DNA"/>
</dbReference>
<reference evidence="1" key="1">
    <citation type="submission" date="2024-07" db="EMBL/GenBank/DDBJ databases">
        <title>Identification and characteristics of a novel species of coltsfoot's symbiotic bacteria.</title>
        <authorList>
            <person name="Juszczyk A."/>
            <person name="Jasielczuk I."/>
            <person name="Gurgul A."/>
            <person name="Rogala M."/>
            <person name="Kowalczyk A."/>
            <person name="Szmatola T."/>
            <person name="Kosecka-Strojek M."/>
            <person name="Arent Z."/>
            <person name="Latowski D."/>
        </authorList>
    </citation>
    <scope>NUCLEOTIDE SEQUENCE</scope>
    <source>
        <strain evidence="1">Hg7Tf</strain>
    </source>
</reference>
<dbReference type="AlphaFoldDB" id="A0AB39I5X2"/>
<dbReference type="RefSeq" id="WP_045185615.1">
    <property type="nucleotide sequence ID" value="NZ_CP162607.1"/>
</dbReference>
<protein>
    <submittedName>
        <fullName evidence="1">Cysteine-rich CWC family protein</fullName>
    </submittedName>
</protein>